<dbReference type="InterPro" id="IPR012373">
    <property type="entry name" value="Ferrdict_sens_TM"/>
</dbReference>
<organism evidence="3 4">
    <name type="scientific">Sphingobacterium bambusae</name>
    <dbReference type="NCBI Taxonomy" id="662858"/>
    <lineage>
        <taxon>Bacteria</taxon>
        <taxon>Pseudomonadati</taxon>
        <taxon>Bacteroidota</taxon>
        <taxon>Sphingobacteriia</taxon>
        <taxon>Sphingobacteriales</taxon>
        <taxon>Sphingobacteriaceae</taxon>
        <taxon>Sphingobacterium</taxon>
    </lineage>
</organism>
<proteinExistence type="predicted"/>
<dbReference type="Gene3D" id="2.60.120.1440">
    <property type="match status" value="1"/>
</dbReference>
<dbReference type="InterPro" id="IPR032508">
    <property type="entry name" value="FecR_C"/>
</dbReference>
<protein>
    <submittedName>
        <fullName evidence="3">FecR family protein</fullName>
    </submittedName>
</protein>
<evidence type="ECO:0000313" key="4">
    <source>
        <dbReference type="Proteomes" id="UP001597525"/>
    </source>
</evidence>
<dbReference type="Proteomes" id="UP001597525">
    <property type="component" value="Unassembled WGS sequence"/>
</dbReference>
<dbReference type="Gene3D" id="3.55.50.30">
    <property type="match status" value="1"/>
</dbReference>
<keyword evidence="4" id="KW-1185">Reference proteome</keyword>
<dbReference type="PANTHER" id="PTHR30273:SF2">
    <property type="entry name" value="PROTEIN FECR"/>
    <property type="match status" value="1"/>
</dbReference>
<feature type="domain" description="Protein FecR C-terminal" evidence="2">
    <location>
        <begin position="267"/>
        <end position="334"/>
    </location>
</feature>
<accession>A0ABW6BJ45</accession>
<dbReference type="InterPro" id="IPR006860">
    <property type="entry name" value="FecR"/>
</dbReference>
<feature type="domain" description="FecR protein" evidence="1">
    <location>
        <begin position="132"/>
        <end position="215"/>
    </location>
</feature>
<dbReference type="RefSeq" id="WP_320182274.1">
    <property type="nucleotide sequence ID" value="NZ_CP138332.1"/>
</dbReference>
<name>A0ABW6BJ45_9SPHI</name>
<evidence type="ECO:0000313" key="3">
    <source>
        <dbReference type="EMBL" id="MFD2969502.1"/>
    </source>
</evidence>
<dbReference type="EMBL" id="JBHUPB010000012">
    <property type="protein sequence ID" value="MFD2969502.1"/>
    <property type="molecule type" value="Genomic_DNA"/>
</dbReference>
<evidence type="ECO:0000259" key="1">
    <source>
        <dbReference type="Pfam" id="PF04773"/>
    </source>
</evidence>
<dbReference type="PANTHER" id="PTHR30273">
    <property type="entry name" value="PERIPLASMIC SIGNAL SENSOR AND SIGMA FACTOR ACTIVATOR FECR-RELATED"/>
    <property type="match status" value="1"/>
</dbReference>
<dbReference type="Pfam" id="PF04773">
    <property type="entry name" value="FecR"/>
    <property type="match status" value="1"/>
</dbReference>
<dbReference type="Pfam" id="PF16344">
    <property type="entry name" value="FecR_C"/>
    <property type="match status" value="1"/>
</dbReference>
<dbReference type="PIRSF" id="PIRSF018266">
    <property type="entry name" value="FecR"/>
    <property type="match status" value="1"/>
</dbReference>
<gene>
    <name evidence="3" type="ORF">ACFS7Y_19060</name>
</gene>
<sequence>MQDRKQELEKLIDRYLKGQLDAEEKRRMEQWMHELDITDEQPKTSQADKDLLKQGIDARLRPAAVEPSVKRFPRQSIAIAASLLLFVFAGSQLLKQQPSIPADAQLSRIKTLTADSPTEQSIHNNSTQDTIISLLDGTQVRLAANSSLTWKVPFEAFSRAVELEGKAFFEVAHDRRRPFSVLSGDIITTALGTSFWIEQAQAGAKPRVRLITGKVSIAELLHSGEQQLLAYLTPGQEWQEATTSKTPMIPPISTETATEDEPVVSMLFFHHKPLTEVLPALASFYKTKITFSASELEGMSFYGSYDQQDSIAQILTTICIANDLQMDWNEQKNTYTIRSIN</sequence>
<comment type="caution">
    <text evidence="3">The sequence shown here is derived from an EMBL/GenBank/DDBJ whole genome shotgun (WGS) entry which is preliminary data.</text>
</comment>
<reference evidence="4" key="1">
    <citation type="journal article" date="2019" name="Int. J. Syst. Evol. Microbiol.">
        <title>The Global Catalogue of Microorganisms (GCM) 10K type strain sequencing project: providing services to taxonomists for standard genome sequencing and annotation.</title>
        <authorList>
            <consortium name="The Broad Institute Genomics Platform"/>
            <consortium name="The Broad Institute Genome Sequencing Center for Infectious Disease"/>
            <person name="Wu L."/>
            <person name="Ma J."/>
        </authorList>
    </citation>
    <scope>NUCLEOTIDE SEQUENCE [LARGE SCALE GENOMIC DNA]</scope>
    <source>
        <strain evidence="4">KCTC 22814</strain>
    </source>
</reference>
<evidence type="ECO:0000259" key="2">
    <source>
        <dbReference type="Pfam" id="PF16344"/>
    </source>
</evidence>